<dbReference type="EMBL" id="CP093326">
    <property type="protein sequence ID" value="UNK46540.1"/>
    <property type="molecule type" value="Genomic_DNA"/>
</dbReference>
<proteinExistence type="predicted"/>
<evidence type="ECO:0000313" key="3">
    <source>
        <dbReference type="Proteomes" id="UP000829069"/>
    </source>
</evidence>
<dbReference type="Pfam" id="PF13563">
    <property type="entry name" value="2_5_RNA_ligase2"/>
    <property type="match status" value="1"/>
</dbReference>
<feature type="region of interest" description="Disordered" evidence="1">
    <location>
        <begin position="160"/>
        <end position="187"/>
    </location>
</feature>
<evidence type="ECO:0000256" key="1">
    <source>
        <dbReference type="SAM" id="MobiDB-lite"/>
    </source>
</evidence>
<sequence length="187" mass="20541">MGAYVVVVFIRPVRAGRTFPRSDWPLHITLARFDSKEPADGVGERIGRAFAGLLEFDVRTGADDFFGRNHSVPVSLLEPHPQLQLLHDRLFDALGTDVHLLSPQHARQNFRPHISHQAEGRLQPGEVVRVEQAALVDMRPDGDSKHRRVLAVWNLAGSLGTAPKTPSTAPEVGPAQGMAPRNSPYSP</sequence>
<gene>
    <name evidence="2" type="ORF">MNQ99_04025</name>
</gene>
<accession>A0ABY3W8B0</accession>
<dbReference type="InterPro" id="IPR009097">
    <property type="entry name" value="Cyclic_Pdiesterase"/>
</dbReference>
<evidence type="ECO:0000313" key="2">
    <source>
        <dbReference type="EMBL" id="UNK46540.1"/>
    </source>
</evidence>
<keyword evidence="2" id="KW-0436">Ligase</keyword>
<dbReference type="Proteomes" id="UP000829069">
    <property type="component" value="Chromosome"/>
</dbReference>
<dbReference type="Gene3D" id="3.90.1140.10">
    <property type="entry name" value="Cyclic phosphodiesterase"/>
    <property type="match status" value="1"/>
</dbReference>
<name>A0ABY3W8B0_9MICC</name>
<dbReference type="SUPFAM" id="SSF55144">
    <property type="entry name" value="LigT-like"/>
    <property type="match status" value="1"/>
</dbReference>
<protein>
    <submittedName>
        <fullName evidence="2">2'-5' RNA ligase family protein</fullName>
    </submittedName>
</protein>
<dbReference type="RefSeq" id="WP_241914532.1">
    <property type="nucleotide sequence ID" value="NZ_CP093326.1"/>
</dbReference>
<organism evidence="2 3">
    <name type="scientific">Arthrobacter sulfonylureivorans</name>
    <dbReference type="NCBI Taxonomy" id="2486855"/>
    <lineage>
        <taxon>Bacteria</taxon>
        <taxon>Bacillati</taxon>
        <taxon>Actinomycetota</taxon>
        <taxon>Actinomycetes</taxon>
        <taxon>Micrococcales</taxon>
        <taxon>Micrococcaceae</taxon>
        <taxon>Arthrobacter</taxon>
    </lineage>
</organism>
<keyword evidence="3" id="KW-1185">Reference proteome</keyword>
<reference evidence="2 3" key="1">
    <citation type="submission" date="2022-03" db="EMBL/GenBank/DDBJ databases">
        <title>Isotopic signatures of nitrous oxide derived from detoxification processes.</title>
        <authorList>
            <person name="Behrendt U."/>
            <person name="Buchen C."/>
            <person name="Well R."/>
            <person name="Ulrich A."/>
            <person name="Rohe L."/>
            <person name="Kolb S."/>
            <person name="Schloter M."/>
            <person name="Horn M.A."/>
            <person name="Augustin J."/>
        </authorList>
    </citation>
    <scope>NUCLEOTIDE SEQUENCE [LARGE SCALE GENOMIC DNA]</scope>
    <source>
        <strain evidence="2 3">S4-C24</strain>
    </source>
</reference>
<dbReference type="GO" id="GO:0016874">
    <property type="term" value="F:ligase activity"/>
    <property type="evidence" value="ECO:0007669"/>
    <property type="project" value="UniProtKB-KW"/>
</dbReference>